<organism evidence="6 7">
    <name type="scientific">Mycolicibacter virginiensis</name>
    <dbReference type="NCBI Taxonomy" id="1795032"/>
    <lineage>
        <taxon>Bacteria</taxon>
        <taxon>Bacillati</taxon>
        <taxon>Actinomycetota</taxon>
        <taxon>Actinomycetes</taxon>
        <taxon>Mycobacteriales</taxon>
        <taxon>Mycobacteriaceae</taxon>
        <taxon>Mycolicibacter</taxon>
    </lineage>
</organism>
<feature type="transmembrane region" description="Helical" evidence="5">
    <location>
        <begin position="44"/>
        <end position="65"/>
    </location>
</feature>
<keyword evidence="3 5" id="KW-1133">Transmembrane helix</keyword>
<evidence type="ECO:0000313" key="6">
    <source>
        <dbReference type="EMBL" id="PQM54161.1"/>
    </source>
</evidence>
<dbReference type="Pfam" id="PF07681">
    <property type="entry name" value="DoxX"/>
    <property type="match status" value="1"/>
</dbReference>
<evidence type="ECO:0000256" key="1">
    <source>
        <dbReference type="ARBA" id="ARBA00004141"/>
    </source>
</evidence>
<dbReference type="Proteomes" id="UP000237911">
    <property type="component" value="Unassembled WGS sequence"/>
</dbReference>
<comment type="caution">
    <text evidence="6">The sequence shown here is derived from an EMBL/GenBank/DDBJ whole genome shotgun (WGS) entry which is preliminary data.</text>
</comment>
<name>A0A9X7P0L0_9MYCO</name>
<reference evidence="6 7" key="1">
    <citation type="submission" date="2018-02" db="EMBL/GenBank/DDBJ databases">
        <title>Draft genome sequence of Mycobacterium virginiense isolated from mud of a swine farm in Japan.</title>
        <authorList>
            <person name="Ohya K."/>
        </authorList>
    </citation>
    <scope>NUCLEOTIDE SEQUENCE [LARGE SCALE GENOMIC DNA]</scope>
    <source>
        <strain evidence="6 7">GF75</strain>
    </source>
</reference>
<evidence type="ECO:0000256" key="3">
    <source>
        <dbReference type="ARBA" id="ARBA00022989"/>
    </source>
</evidence>
<accession>A0A9X7P0L0</accession>
<dbReference type="InterPro" id="IPR032808">
    <property type="entry name" value="DoxX"/>
</dbReference>
<feature type="transmembrane region" description="Helical" evidence="5">
    <location>
        <begin position="71"/>
        <end position="88"/>
    </location>
</feature>
<dbReference type="GO" id="GO:0016020">
    <property type="term" value="C:membrane"/>
    <property type="evidence" value="ECO:0007669"/>
    <property type="project" value="UniProtKB-SubCell"/>
</dbReference>
<gene>
    <name evidence="6" type="ORF">C5U48_00810</name>
</gene>
<sequence length="141" mass="14486">MDIVILIGRILFGAVFVGGALGHFTQTAAMAAFTESKGIKPGKLAVLGSGVWMLTGAALVIVGAWADLGALMLAVFLLPTAFLMHPFWNERDPQVKAGEQIHFNKDVSLAGAALALFGFFVTAGAGAGLQLTGPLFASLAG</sequence>
<keyword evidence="4 5" id="KW-0472">Membrane</keyword>
<evidence type="ECO:0000313" key="7">
    <source>
        <dbReference type="Proteomes" id="UP000237911"/>
    </source>
</evidence>
<feature type="transmembrane region" description="Helical" evidence="5">
    <location>
        <begin position="109"/>
        <end position="129"/>
    </location>
</feature>
<feature type="transmembrane region" description="Helical" evidence="5">
    <location>
        <begin position="6"/>
        <end position="24"/>
    </location>
</feature>
<evidence type="ECO:0000256" key="2">
    <source>
        <dbReference type="ARBA" id="ARBA00022692"/>
    </source>
</evidence>
<keyword evidence="2 5" id="KW-0812">Transmembrane</keyword>
<protein>
    <submittedName>
        <fullName evidence="6">DoxX family protein</fullName>
    </submittedName>
</protein>
<proteinExistence type="predicted"/>
<evidence type="ECO:0000256" key="4">
    <source>
        <dbReference type="ARBA" id="ARBA00023136"/>
    </source>
</evidence>
<dbReference type="RefSeq" id="WP_046286233.1">
    <property type="nucleotide sequence ID" value="NZ_CP092430.2"/>
</dbReference>
<keyword evidence="7" id="KW-1185">Reference proteome</keyword>
<evidence type="ECO:0000256" key="5">
    <source>
        <dbReference type="SAM" id="Phobius"/>
    </source>
</evidence>
<comment type="subcellular location">
    <subcellularLocation>
        <location evidence="1">Membrane</location>
        <topology evidence="1">Multi-pass membrane protein</topology>
    </subcellularLocation>
</comment>
<dbReference type="EMBL" id="PUEV01000004">
    <property type="protein sequence ID" value="PQM54161.1"/>
    <property type="molecule type" value="Genomic_DNA"/>
</dbReference>
<dbReference type="AlphaFoldDB" id="A0A9X7P0L0"/>